<dbReference type="RefSeq" id="WP_380083762.1">
    <property type="nucleotide sequence ID" value="NZ_JBHSWD010000002.1"/>
</dbReference>
<organism evidence="1 2">
    <name type="scientific">Deinococcus lacus</name>
    <dbReference type="NCBI Taxonomy" id="392561"/>
    <lineage>
        <taxon>Bacteria</taxon>
        <taxon>Thermotogati</taxon>
        <taxon>Deinococcota</taxon>
        <taxon>Deinococci</taxon>
        <taxon>Deinococcales</taxon>
        <taxon>Deinococcaceae</taxon>
        <taxon>Deinococcus</taxon>
    </lineage>
</organism>
<dbReference type="CDD" id="cd01659">
    <property type="entry name" value="TRX_superfamily"/>
    <property type="match status" value="1"/>
</dbReference>
<dbReference type="InterPro" id="IPR036249">
    <property type="entry name" value="Thioredoxin-like_sf"/>
</dbReference>
<proteinExistence type="predicted"/>
<reference evidence="2" key="1">
    <citation type="journal article" date="2019" name="Int. J. Syst. Evol. Microbiol.">
        <title>The Global Catalogue of Microorganisms (GCM) 10K type strain sequencing project: providing services to taxonomists for standard genome sequencing and annotation.</title>
        <authorList>
            <consortium name="The Broad Institute Genomics Platform"/>
            <consortium name="The Broad Institute Genome Sequencing Center for Infectious Disease"/>
            <person name="Wu L."/>
            <person name="Ma J."/>
        </authorList>
    </citation>
    <scope>NUCLEOTIDE SEQUENCE [LARGE SCALE GENOMIC DNA]</scope>
    <source>
        <strain evidence="2">CGMCC 1.15772</strain>
    </source>
</reference>
<evidence type="ECO:0000313" key="1">
    <source>
        <dbReference type="EMBL" id="MFC6592642.1"/>
    </source>
</evidence>
<protein>
    <submittedName>
        <fullName evidence="1">Thioredoxin</fullName>
    </submittedName>
</protein>
<sequence>MTDAPFLLLTQDACPQCERLKLMLSAPLKGKFDRQIEVLHRQQQPDDFASVAEQYGVRATPVLIHRASGQVLSETGGLGAVKAFLEQA</sequence>
<dbReference type="SUPFAM" id="SSF52833">
    <property type="entry name" value="Thioredoxin-like"/>
    <property type="match status" value="1"/>
</dbReference>
<accession>A0ABW1YE51</accession>
<name>A0ABW1YE51_9DEIO</name>
<comment type="caution">
    <text evidence="1">The sequence shown here is derived from an EMBL/GenBank/DDBJ whole genome shotgun (WGS) entry which is preliminary data.</text>
</comment>
<gene>
    <name evidence="1" type="ORF">ACFP81_12005</name>
</gene>
<dbReference type="EMBL" id="JBHSWD010000002">
    <property type="protein sequence ID" value="MFC6592642.1"/>
    <property type="molecule type" value="Genomic_DNA"/>
</dbReference>
<keyword evidence="2" id="KW-1185">Reference proteome</keyword>
<evidence type="ECO:0000313" key="2">
    <source>
        <dbReference type="Proteomes" id="UP001596297"/>
    </source>
</evidence>
<dbReference type="Proteomes" id="UP001596297">
    <property type="component" value="Unassembled WGS sequence"/>
</dbReference>